<dbReference type="AlphaFoldDB" id="A0AAD2DYZ1"/>
<name>A0AAD2DYZ1_9LAMI</name>
<dbReference type="PANTHER" id="PTHR32278">
    <property type="entry name" value="F-BOX DOMAIN-CONTAINING PROTEIN"/>
    <property type="match status" value="1"/>
</dbReference>
<sequence>MVDTRFPEEAELLNVCWFEVHGKINASMLSSGTKYSAYLVFTSKSRIHGFDYQRAEASVGISGHDGQKQSVCLDPDVSHIKRYRNATIAHRMPAGYNRWCHGGVAMCPQITILSTPSQGQ</sequence>
<dbReference type="Proteomes" id="UP000834106">
    <property type="component" value="Chromosome 10"/>
</dbReference>
<evidence type="ECO:0000313" key="1">
    <source>
        <dbReference type="EMBL" id="CAI9768986.1"/>
    </source>
</evidence>
<accession>A0AAD2DYZ1</accession>
<organism evidence="1 2">
    <name type="scientific">Fraxinus pennsylvanica</name>
    <dbReference type="NCBI Taxonomy" id="56036"/>
    <lineage>
        <taxon>Eukaryota</taxon>
        <taxon>Viridiplantae</taxon>
        <taxon>Streptophyta</taxon>
        <taxon>Embryophyta</taxon>
        <taxon>Tracheophyta</taxon>
        <taxon>Spermatophyta</taxon>
        <taxon>Magnoliopsida</taxon>
        <taxon>eudicotyledons</taxon>
        <taxon>Gunneridae</taxon>
        <taxon>Pentapetalae</taxon>
        <taxon>asterids</taxon>
        <taxon>lamiids</taxon>
        <taxon>Lamiales</taxon>
        <taxon>Oleaceae</taxon>
        <taxon>Oleeae</taxon>
        <taxon>Fraxinus</taxon>
    </lineage>
</organism>
<dbReference type="InterPro" id="IPR025886">
    <property type="entry name" value="PP2-like"/>
</dbReference>
<gene>
    <name evidence="1" type="ORF">FPE_LOCUS17304</name>
</gene>
<reference evidence="1" key="1">
    <citation type="submission" date="2023-05" db="EMBL/GenBank/DDBJ databases">
        <authorList>
            <person name="Huff M."/>
        </authorList>
    </citation>
    <scope>NUCLEOTIDE SEQUENCE</scope>
</reference>
<proteinExistence type="predicted"/>
<dbReference type="Pfam" id="PF14299">
    <property type="entry name" value="PP2"/>
    <property type="match status" value="1"/>
</dbReference>
<dbReference type="EMBL" id="OU503045">
    <property type="protein sequence ID" value="CAI9768986.1"/>
    <property type="molecule type" value="Genomic_DNA"/>
</dbReference>
<protein>
    <submittedName>
        <fullName evidence="1">Uncharacterized protein</fullName>
    </submittedName>
</protein>
<evidence type="ECO:0000313" key="2">
    <source>
        <dbReference type="Proteomes" id="UP000834106"/>
    </source>
</evidence>
<keyword evidence="2" id="KW-1185">Reference proteome</keyword>
<dbReference type="PANTHER" id="PTHR32278:SF111">
    <property type="entry name" value="F-BOX PROTEIN PP2-B12-RELATED"/>
    <property type="match status" value="1"/>
</dbReference>